<evidence type="ECO:0000313" key="3">
    <source>
        <dbReference type="Proteomes" id="UP001202244"/>
    </source>
</evidence>
<evidence type="ECO:0000313" key="2">
    <source>
        <dbReference type="EMBL" id="UNS97576.1"/>
    </source>
</evidence>
<feature type="domain" description="DUF397" evidence="1">
    <location>
        <begin position="6"/>
        <end position="55"/>
    </location>
</feature>
<dbReference type="Proteomes" id="UP001202244">
    <property type="component" value="Chromosome"/>
</dbReference>
<dbReference type="RefSeq" id="WP_242751706.1">
    <property type="nucleotide sequence ID" value="NZ_CP093846.1"/>
</dbReference>
<accession>A0ABY3XSZ4</accession>
<dbReference type="InterPro" id="IPR007278">
    <property type="entry name" value="DUF397"/>
</dbReference>
<organism evidence="2 3">
    <name type="scientific">Streptomyces tubbatahanensis</name>
    <dbReference type="NCBI Taxonomy" id="2923272"/>
    <lineage>
        <taxon>Bacteria</taxon>
        <taxon>Bacillati</taxon>
        <taxon>Actinomycetota</taxon>
        <taxon>Actinomycetes</taxon>
        <taxon>Kitasatosporales</taxon>
        <taxon>Streptomycetaceae</taxon>
        <taxon>Streptomyces</taxon>
    </lineage>
</organism>
<name>A0ABY3XSZ4_9ACTN</name>
<reference evidence="2 3" key="1">
    <citation type="journal article" date="2023" name="Microbiol. Spectr.">
        <title>Synergy between Genome Mining, Metabolomics, and Bioinformatics Uncovers Antibacterial Chlorinated Carbazole Alkaloids and Their Biosynthetic Gene Cluster from Streptomyces tubbatahanensis sp. nov., a Novel Actinomycete Isolated from Sulu Sea, Philippines.</title>
        <authorList>
            <person name="Tenebro C.P."/>
            <person name="Trono D.J.V.L."/>
            <person name="Balida L.A.P."/>
            <person name="Bayog L.K.A."/>
            <person name="Bruna J.R."/>
            <person name="Sabido E.M."/>
            <person name="Caspe D.P.C."/>
            <person name="de Los Santos E.L.C."/>
            <person name="Saludes J.P."/>
            <person name="Dalisay D.S."/>
        </authorList>
    </citation>
    <scope>NUCLEOTIDE SEQUENCE [LARGE SCALE GENOMIC DNA]</scope>
    <source>
        <strain evidence="2 3">DSD3025</strain>
    </source>
</reference>
<keyword evidence="3" id="KW-1185">Reference proteome</keyword>
<proteinExistence type="predicted"/>
<gene>
    <name evidence="2" type="ORF">MMF93_14555</name>
</gene>
<evidence type="ECO:0000259" key="1">
    <source>
        <dbReference type="Pfam" id="PF04149"/>
    </source>
</evidence>
<dbReference type="Pfam" id="PF04149">
    <property type="entry name" value="DUF397"/>
    <property type="match status" value="1"/>
</dbReference>
<dbReference type="EMBL" id="CP093846">
    <property type="protein sequence ID" value="UNS97576.1"/>
    <property type="molecule type" value="Genomic_DNA"/>
</dbReference>
<protein>
    <submittedName>
        <fullName evidence="2">DUF397 domain-containing protein</fullName>
    </submittedName>
</protein>
<sequence length="61" mass="6588">MKTELSWLKSSYSGPEGGNCVEIAHTADTVHVRDSKEQRGAVLSVPSAQWARFIGFAGRPA</sequence>